<dbReference type="InterPro" id="IPR039422">
    <property type="entry name" value="MarR/SlyA-like"/>
</dbReference>
<evidence type="ECO:0000313" key="2">
    <source>
        <dbReference type="EMBL" id="BDU02657.1"/>
    </source>
</evidence>
<sequence length="175" mass="19535">MRVLLCKQNYFVDKGYWEAVGMSTEERPGLGVDEGIRTLLLLMPRVVGRAKKLGVPKELESFSLAPRHLSLLANLVFDGPTTVTDLAARLEVAPTTVSLMVGELSKQGVLERGADPDDRRRTIVAIAPAHEQAVHKWLGRSARAWRTVLEPLTAQQRQLFVETFRAYEDQLALDD</sequence>
<name>A0ABM8D5F7_9NOCA</name>
<protein>
    <submittedName>
        <fullName evidence="2">Transcriptional regulator</fullName>
    </submittedName>
</protein>
<gene>
    <name evidence="2" type="ORF">IFM12276_56850</name>
</gene>
<dbReference type="EMBL" id="AP026978">
    <property type="protein sequence ID" value="BDU02657.1"/>
    <property type="molecule type" value="Genomic_DNA"/>
</dbReference>
<dbReference type="Proteomes" id="UP001317870">
    <property type="component" value="Chromosome"/>
</dbReference>
<evidence type="ECO:0000259" key="1">
    <source>
        <dbReference type="PROSITE" id="PS50995"/>
    </source>
</evidence>
<dbReference type="InterPro" id="IPR036390">
    <property type="entry name" value="WH_DNA-bd_sf"/>
</dbReference>
<feature type="domain" description="HTH marR-type" evidence="1">
    <location>
        <begin position="36"/>
        <end position="169"/>
    </location>
</feature>
<dbReference type="InterPro" id="IPR036388">
    <property type="entry name" value="WH-like_DNA-bd_sf"/>
</dbReference>
<organism evidence="2 3">
    <name type="scientific">Nocardia sputorum</name>
    <dbReference type="NCBI Taxonomy" id="2984338"/>
    <lineage>
        <taxon>Bacteria</taxon>
        <taxon>Bacillati</taxon>
        <taxon>Actinomycetota</taxon>
        <taxon>Actinomycetes</taxon>
        <taxon>Mycobacteriales</taxon>
        <taxon>Nocardiaceae</taxon>
        <taxon>Nocardia</taxon>
    </lineage>
</organism>
<evidence type="ECO:0000313" key="3">
    <source>
        <dbReference type="Proteomes" id="UP001317870"/>
    </source>
</evidence>
<dbReference type="Gene3D" id="1.10.10.10">
    <property type="entry name" value="Winged helix-like DNA-binding domain superfamily/Winged helix DNA-binding domain"/>
    <property type="match status" value="1"/>
</dbReference>
<dbReference type="SUPFAM" id="SSF46785">
    <property type="entry name" value="Winged helix' DNA-binding domain"/>
    <property type="match status" value="1"/>
</dbReference>
<dbReference type="InterPro" id="IPR000835">
    <property type="entry name" value="HTH_MarR-typ"/>
</dbReference>
<dbReference type="PROSITE" id="PS50995">
    <property type="entry name" value="HTH_MARR_2"/>
    <property type="match status" value="1"/>
</dbReference>
<reference evidence="2 3" key="1">
    <citation type="submission" date="2022-11" db="EMBL/GenBank/DDBJ databases">
        <title>Genome Sequencing of Nocardia sp. ON39_IFM12276 and assembly.</title>
        <authorList>
            <person name="Shimojima M."/>
            <person name="Toyokawa M."/>
            <person name="Uesaka K."/>
        </authorList>
    </citation>
    <scope>NUCLEOTIDE SEQUENCE [LARGE SCALE GENOMIC DNA]</scope>
    <source>
        <strain evidence="2 3">IFM 12276</strain>
    </source>
</reference>
<dbReference type="PANTHER" id="PTHR33164:SF57">
    <property type="entry name" value="MARR-FAMILY TRANSCRIPTIONAL REGULATOR"/>
    <property type="match status" value="1"/>
</dbReference>
<proteinExistence type="predicted"/>
<dbReference type="Pfam" id="PF12802">
    <property type="entry name" value="MarR_2"/>
    <property type="match status" value="1"/>
</dbReference>
<dbReference type="SMART" id="SM00347">
    <property type="entry name" value="HTH_MARR"/>
    <property type="match status" value="1"/>
</dbReference>
<keyword evidence="3" id="KW-1185">Reference proteome</keyword>
<accession>A0ABM8D5F7</accession>
<dbReference type="PANTHER" id="PTHR33164">
    <property type="entry name" value="TRANSCRIPTIONAL REGULATOR, MARR FAMILY"/>
    <property type="match status" value="1"/>
</dbReference>